<sequence length="276" mass="30190">MTVGLLAHLMGKLPYRQLAGKAAEQGMDYVQLALSKAISDVDFSLGRLSPGLANEIGGAFAEHRVGIAVLGCYASLIELDDDLFRHHVDRFKEHLRHARHFGAPIVATEVGVPRDPARSKAYEERLNRALEELVEEAERWGVTIGLEAAQGHLIASADTLAATLERFPSSCLGVVLDPCNLLHAGTLRDQDEVMREAFRLLGPRIVSAHAKDLKRGENGGVTAAAAGLGELHYPLFWQLLERHKPLGFVTLEDVQTEQLAAAARFVREGRAAARRR</sequence>
<protein>
    <submittedName>
        <fullName evidence="2">TIM barrel protein</fullName>
    </submittedName>
</protein>
<dbReference type="Pfam" id="PF01261">
    <property type="entry name" value="AP_endonuc_2"/>
    <property type="match status" value="1"/>
</dbReference>
<comment type="caution">
    <text evidence="2">The sequence shown here is derived from an EMBL/GenBank/DDBJ whole genome shotgun (WGS) entry which is preliminary data.</text>
</comment>
<keyword evidence="3" id="KW-1185">Reference proteome</keyword>
<reference evidence="2 3" key="1">
    <citation type="submission" date="2020-01" db="EMBL/GenBank/DDBJ databases">
        <title>Paenibacillus soybeanensis sp. nov. isolated from the nodules of soybean (Glycine max(L.) Merr).</title>
        <authorList>
            <person name="Wang H."/>
        </authorList>
    </citation>
    <scope>NUCLEOTIDE SEQUENCE [LARGE SCALE GENOMIC DNA]</scope>
    <source>
        <strain evidence="2 3">T1</strain>
    </source>
</reference>
<organism evidence="2 3">
    <name type="scientific">Paenibacillus glycinis</name>
    <dbReference type="NCBI Taxonomy" id="2697035"/>
    <lineage>
        <taxon>Bacteria</taxon>
        <taxon>Bacillati</taxon>
        <taxon>Bacillota</taxon>
        <taxon>Bacilli</taxon>
        <taxon>Bacillales</taxon>
        <taxon>Paenibacillaceae</taxon>
        <taxon>Paenibacillus</taxon>
    </lineage>
</organism>
<evidence type="ECO:0000259" key="1">
    <source>
        <dbReference type="Pfam" id="PF01261"/>
    </source>
</evidence>
<dbReference type="RefSeq" id="WP_161744297.1">
    <property type="nucleotide sequence ID" value="NZ_JAAAMV010000012.1"/>
</dbReference>
<name>A0ABW9XS91_9BACL</name>
<feature type="domain" description="Xylose isomerase-like TIM barrel" evidence="1">
    <location>
        <begin position="21"/>
        <end position="267"/>
    </location>
</feature>
<evidence type="ECO:0000313" key="3">
    <source>
        <dbReference type="Proteomes" id="UP000665561"/>
    </source>
</evidence>
<dbReference type="PANTHER" id="PTHR12110">
    <property type="entry name" value="HYDROXYPYRUVATE ISOMERASE"/>
    <property type="match status" value="1"/>
</dbReference>
<dbReference type="Proteomes" id="UP000665561">
    <property type="component" value="Unassembled WGS sequence"/>
</dbReference>
<dbReference type="EMBL" id="JAAAMV010000012">
    <property type="protein sequence ID" value="NBD25495.1"/>
    <property type="molecule type" value="Genomic_DNA"/>
</dbReference>
<dbReference type="InterPro" id="IPR013022">
    <property type="entry name" value="Xyl_isomerase-like_TIM-brl"/>
</dbReference>
<evidence type="ECO:0000313" key="2">
    <source>
        <dbReference type="EMBL" id="NBD25495.1"/>
    </source>
</evidence>
<proteinExistence type="predicted"/>
<dbReference type="Gene3D" id="3.20.20.150">
    <property type="entry name" value="Divalent-metal-dependent TIM barrel enzymes"/>
    <property type="match status" value="1"/>
</dbReference>
<dbReference type="PANTHER" id="PTHR12110:SF21">
    <property type="entry name" value="XYLOSE ISOMERASE-LIKE TIM BARREL DOMAIN-CONTAINING PROTEIN"/>
    <property type="match status" value="1"/>
</dbReference>
<gene>
    <name evidence="2" type="ORF">GT019_16560</name>
</gene>
<dbReference type="InterPro" id="IPR036237">
    <property type="entry name" value="Xyl_isomerase-like_sf"/>
</dbReference>
<dbReference type="SUPFAM" id="SSF51658">
    <property type="entry name" value="Xylose isomerase-like"/>
    <property type="match status" value="1"/>
</dbReference>
<dbReference type="InterPro" id="IPR050312">
    <property type="entry name" value="IolE/XylAMocC-like"/>
</dbReference>
<accession>A0ABW9XS91</accession>